<feature type="domain" description="Heterokaryon incompatibility" evidence="1">
    <location>
        <begin position="209"/>
        <end position="354"/>
    </location>
</feature>
<organism evidence="2 3">
    <name type="scientific">Cladophialophora carrionii CBS 160.54</name>
    <dbReference type="NCBI Taxonomy" id="1279043"/>
    <lineage>
        <taxon>Eukaryota</taxon>
        <taxon>Fungi</taxon>
        <taxon>Dikarya</taxon>
        <taxon>Ascomycota</taxon>
        <taxon>Pezizomycotina</taxon>
        <taxon>Eurotiomycetes</taxon>
        <taxon>Chaetothyriomycetidae</taxon>
        <taxon>Chaetothyriales</taxon>
        <taxon>Herpotrichiellaceae</taxon>
        <taxon>Cladophialophora</taxon>
    </lineage>
</organism>
<dbReference type="GeneID" id="19984366"/>
<accession>V9D4G5</accession>
<dbReference type="RefSeq" id="XP_008728421.1">
    <property type="nucleotide sequence ID" value="XM_008730199.1"/>
</dbReference>
<gene>
    <name evidence="2" type="ORF">G647_05873</name>
</gene>
<dbReference type="PANTHER" id="PTHR33112">
    <property type="entry name" value="DOMAIN PROTEIN, PUTATIVE-RELATED"/>
    <property type="match status" value="1"/>
</dbReference>
<name>V9D4G5_9EURO</name>
<dbReference type="OrthoDB" id="5125733at2759"/>
<proteinExistence type="predicted"/>
<dbReference type="HOGENOM" id="CLU_002639_5_1_1"/>
<dbReference type="EMBL" id="KB822706">
    <property type="protein sequence ID" value="ETI21804.1"/>
    <property type="molecule type" value="Genomic_DNA"/>
</dbReference>
<dbReference type="InterPro" id="IPR010730">
    <property type="entry name" value="HET"/>
</dbReference>
<evidence type="ECO:0000313" key="2">
    <source>
        <dbReference type="EMBL" id="ETI21804.1"/>
    </source>
</evidence>
<dbReference type="AlphaFoldDB" id="V9D4G5"/>
<protein>
    <recommendedName>
        <fullName evidence="1">Heterokaryon incompatibility domain-containing protein</fullName>
    </recommendedName>
</protein>
<dbReference type="PANTHER" id="PTHR33112:SF16">
    <property type="entry name" value="HETEROKARYON INCOMPATIBILITY DOMAIN-CONTAINING PROTEIN"/>
    <property type="match status" value="1"/>
</dbReference>
<reference evidence="2 3" key="1">
    <citation type="submission" date="2013-03" db="EMBL/GenBank/DDBJ databases">
        <title>The Genome Sequence of Cladophialophora carrionii CBS 160.54.</title>
        <authorList>
            <consortium name="The Broad Institute Genomics Platform"/>
            <person name="Cuomo C."/>
            <person name="de Hoog S."/>
            <person name="Gorbushina A."/>
            <person name="Walker B."/>
            <person name="Young S.K."/>
            <person name="Zeng Q."/>
            <person name="Gargeya S."/>
            <person name="Fitzgerald M."/>
            <person name="Haas B."/>
            <person name="Abouelleil A."/>
            <person name="Allen A.W."/>
            <person name="Alvarado L."/>
            <person name="Arachchi H.M."/>
            <person name="Berlin A.M."/>
            <person name="Chapman S.B."/>
            <person name="Gainer-Dewar J."/>
            <person name="Goldberg J."/>
            <person name="Griggs A."/>
            <person name="Gujja S."/>
            <person name="Hansen M."/>
            <person name="Howarth C."/>
            <person name="Imamovic A."/>
            <person name="Ireland A."/>
            <person name="Larimer J."/>
            <person name="McCowan C."/>
            <person name="Murphy C."/>
            <person name="Pearson M."/>
            <person name="Poon T.W."/>
            <person name="Priest M."/>
            <person name="Roberts A."/>
            <person name="Saif S."/>
            <person name="Shea T."/>
            <person name="Sisk P."/>
            <person name="Sykes S."/>
            <person name="Wortman J."/>
            <person name="Nusbaum C."/>
            <person name="Birren B."/>
        </authorList>
    </citation>
    <scope>NUCLEOTIDE SEQUENCE [LARGE SCALE GENOMIC DNA]</scope>
    <source>
        <strain evidence="2 3">CBS 160.54</strain>
    </source>
</reference>
<evidence type="ECO:0000259" key="1">
    <source>
        <dbReference type="Pfam" id="PF06985"/>
    </source>
</evidence>
<sequence length="737" mass="82677">MLCHDCRCLVQEADRAFRGDPAPTSQREVCTQVFQKSLDEKCYLCTRLLIQLGDEKWQQILHELPKTNVVVFDKTFIFETDMYLLIRHGCKLTPFLDRGNDDSKPALLGKSYSYGYLQVALLPQQAQSPSSCSPSVVQRASAATSTSDSAVLDLARHWLESCTSNHSSCREPTSQSSTYPSRLLDVSFGAGGDLWRLVEADTEAVTGPYVTLSHRWGSGTVKLQRSTHKQMLRGMPVSTLPRTYQEAITVTRHLNVRYLWVDSICIFQDERLDIQKEAVRMAEVSNALYNISALSGRDDGLFCHRDPETISSSSVFLHRDDYHLSHSYLINDLDLWRGELVHMPLTTRGWVLQEEVLANRTLYFGARQVLWDCRSSRACETYPLIACDERQSMQQKKVSLETRGAFDEKRQILRDTELESITSIVSFAKGRAGTTLAPLPTVQTEFLAVWARFVSHYSTRALTFPTDKLLAIAGVARVLSRAICDRFVAGLWESHLVEGLLWYIRASTVTDRPAEYHAPTWSWASCQGYVIHAVPFQHSWTVAQALNVACETASGDECGVVNSARMTLQAYCLCLQLDEHGNWTAFYGRHKVPRLLVRLDTSEDITKLGRIFGAVIRTTAYRLTKSDVQPEEKGKILLAAQGIILATTSTKSPSSPLHVTPVDNSQAHTMGGDSQYRRVGYFALEDRKGGTLTPKWVVPGCRIFHAPSQLASDQSSGRPTNFDFMGQQEFMSTLDIV</sequence>
<dbReference type="Pfam" id="PF06985">
    <property type="entry name" value="HET"/>
    <property type="match status" value="1"/>
</dbReference>
<dbReference type="Proteomes" id="UP000030678">
    <property type="component" value="Unassembled WGS sequence"/>
</dbReference>
<evidence type="ECO:0000313" key="3">
    <source>
        <dbReference type="Proteomes" id="UP000030678"/>
    </source>
</evidence>
<dbReference type="VEuPathDB" id="FungiDB:G647_05873"/>